<organism evidence="3">
    <name type="scientific">Cherry twisted leaf associated virus</name>
    <dbReference type="NCBI Taxonomy" id="1424279"/>
    <lineage>
        <taxon>Viruses</taxon>
        <taxon>Riboviria</taxon>
        <taxon>Orthornavirae</taxon>
        <taxon>Kitrinoviricota</taxon>
        <taxon>Alsuviricetes</taxon>
        <taxon>Tymovirales</taxon>
        <taxon>Betaflexiviridae</taxon>
        <taxon>Quinvirinae</taxon>
        <taxon>Robigovirus</taxon>
        <taxon>Robigovirus tortifoliae</taxon>
    </lineage>
</organism>
<protein>
    <submittedName>
        <fullName evidence="3">Uncharacterized protein</fullName>
    </submittedName>
</protein>
<feature type="region of interest" description="Disordered" evidence="1">
    <location>
        <begin position="1"/>
        <end position="34"/>
    </location>
</feature>
<evidence type="ECO:0000256" key="1">
    <source>
        <dbReference type="SAM" id="MobiDB-lite"/>
    </source>
</evidence>
<keyword evidence="2" id="KW-0812">Transmembrane</keyword>
<name>W6JF63_9VIRU</name>
<keyword evidence="2" id="KW-0472">Membrane</keyword>
<dbReference type="EMBL" id="KF030880">
    <property type="protein sequence ID" value="AHJ80323.1"/>
    <property type="molecule type" value="Genomic_RNA"/>
</dbReference>
<sequence length="160" mass="18328">MRPMRMDPSSSTVQATRSQRRRKRGRPLTEEERRASLKERVIWKCSEQEDGESLLTQRIPPQVLIRSLSARLRRLTPLHSTSQQTMLSKQLLPTGLSTLKCLRLKRSIAFLMLSGTVTTTAQVIRQNLLDGRAVMLNLRIWQALLGATVLYVAFAQNMRQ</sequence>
<reference evidence="3" key="3">
    <citation type="submission" date="2014-02" db="EMBL/GenBank/DDBJ databases">
        <authorList>
            <person name="Villamor D.E.V."/>
            <person name="Susaimuthu J."/>
            <person name="Eastwell K.C."/>
        </authorList>
    </citation>
    <scope>NUCLEOTIDE SEQUENCE</scope>
    <source>
        <strain evidence="3">C3</strain>
    </source>
</reference>
<keyword evidence="2" id="KW-1133">Transmembrane helix</keyword>
<reference evidence="3" key="1">
    <citation type="journal article" date="2013" name="Phytopathology">
        <title>Viruses associated with rusty mottle and twisted leaf diseases of sweet cherry are distinct species.</title>
        <authorList>
            <person name="Villamor D.E."/>
            <person name="Eastwell K.C."/>
        </authorList>
    </citation>
    <scope>NUCLEOTIDE SEQUENCE</scope>
    <source>
        <strain evidence="3">C3</strain>
    </source>
</reference>
<evidence type="ECO:0000313" key="3">
    <source>
        <dbReference type="EMBL" id="AHJ80323.1"/>
    </source>
</evidence>
<reference evidence="3" key="2">
    <citation type="submission" date="2013-05" db="EMBL/GenBank/DDBJ databases">
        <authorList>
            <person name="Villamor D.V."/>
            <person name="Eastwell K.C."/>
        </authorList>
    </citation>
    <scope>NUCLEOTIDE SEQUENCE</scope>
    <source>
        <strain evidence="3">C3</strain>
    </source>
</reference>
<feature type="compositionally biased region" description="Polar residues" evidence="1">
    <location>
        <begin position="8"/>
        <end position="17"/>
    </location>
</feature>
<accession>W6JF63</accession>
<feature type="transmembrane region" description="Helical" evidence="2">
    <location>
        <begin position="136"/>
        <end position="154"/>
    </location>
</feature>
<proteinExistence type="predicted"/>
<evidence type="ECO:0000256" key="2">
    <source>
        <dbReference type="SAM" id="Phobius"/>
    </source>
</evidence>